<proteinExistence type="inferred from homology"/>
<dbReference type="FunFam" id="2.40.30.170:FF:000010">
    <property type="entry name" value="Efflux RND transporter periplasmic adaptor subunit"/>
    <property type="match status" value="1"/>
</dbReference>
<dbReference type="GO" id="GO:1990281">
    <property type="term" value="C:efflux pump complex"/>
    <property type="evidence" value="ECO:0007669"/>
    <property type="project" value="TreeGrafter"/>
</dbReference>
<dbReference type="Pfam" id="PF25917">
    <property type="entry name" value="BSH_RND"/>
    <property type="match status" value="1"/>
</dbReference>
<dbReference type="PANTHER" id="PTHR30469">
    <property type="entry name" value="MULTIDRUG RESISTANCE PROTEIN MDTA"/>
    <property type="match status" value="1"/>
</dbReference>
<sequence>MLAGCSREPEEQVFNIAKLEQRDIIVAVEAAGIIEPETTVEVKSKASGEILEMHSDTGDFVEAGQLIVQIDKRTPKNALAQAEAELEAAEARRSIAQAQTERAKTLLQSGTFNEVDYEQTVLEFANAKAEVVRAQVSVENARIALDDTEVRAPISGTIIEKHVEKGQVISSPTQDVGGGTELMKMADLRSVQVRTLVDETDIGKIIPDQNAVIQVAAYPNQPFEGRVLKIEPQADGEESVTLFSVIITINNESGLLRPGMNAEVEIMIANRFKVPAIPTIALRTRADLAPSASYVGLNENVVREQLNSSQVVAAEDRTVANGRPSGRPSRSTANQYQFGGRYWVFLLRNDEPYAVNVEAGLTDLDYSEVVSGI</sequence>
<gene>
    <name evidence="5" type="ORF">METZ01_LOCUS213135</name>
</gene>
<dbReference type="EMBL" id="UINC01049026">
    <property type="protein sequence ID" value="SVB60281.1"/>
    <property type="molecule type" value="Genomic_DNA"/>
</dbReference>
<evidence type="ECO:0000256" key="1">
    <source>
        <dbReference type="ARBA" id="ARBA00009477"/>
    </source>
</evidence>
<comment type="similarity">
    <text evidence="1">Belongs to the membrane fusion protein (MFP) (TC 8.A.1) family.</text>
</comment>
<dbReference type="InterPro" id="IPR058625">
    <property type="entry name" value="MdtA-like_BSH"/>
</dbReference>
<dbReference type="Gene3D" id="1.10.287.470">
    <property type="entry name" value="Helix hairpin bin"/>
    <property type="match status" value="1"/>
</dbReference>
<dbReference type="PANTHER" id="PTHR30469:SF33">
    <property type="entry name" value="SLR1207 PROTEIN"/>
    <property type="match status" value="1"/>
</dbReference>
<organism evidence="5">
    <name type="scientific">marine metagenome</name>
    <dbReference type="NCBI Taxonomy" id="408172"/>
    <lineage>
        <taxon>unclassified sequences</taxon>
        <taxon>metagenomes</taxon>
        <taxon>ecological metagenomes</taxon>
    </lineage>
</organism>
<feature type="coiled-coil region" evidence="2">
    <location>
        <begin position="72"/>
        <end position="101"/>
    </location>
</feature>
<dbReference type="InterPro" id="IPR006143">
    <property type="entry name" value="RND_pump_MFP"/>
</dbReference>
<dbReference type="GO" id="GO:0015562">
    <property type="term" value="F:efflux transmembrane transporter activity"/>
    <property type="evidence" value="ECO:0007669"/>
    <property type="project" value="TreeGrafter"/>
</dbReference>
<dbReference type="Gene3D" id="2.40.30.170">
    <property type="match status" value="1"/>
</dbReference>
<evidence type="ECO:0000313" key="5">
    <source>
        <dbReference type="EMBL" id="SVB60281.1"/>
    </source>
</evidence>
<protein>
    <submittedName>
        <fullName evidence="5">Uncharacterized protein</fullName>
    </submittedName>
</protein>
<evidence type="ECO:0000259" key="4">
    <source>
        <dbReference type="Pfam" id="PF25954"/>
    </source>
</evidence>
<name>A0A382FE39_9ZZZZ</name>
<dbReference type="Pfam" id="PF25954">
    <property type="entry name" value="Beta-barrel_RND_2"/>
    <property type="match status" value="1"/>
</dbReference>
<evidence type="ECO:0000259" key="3">
    <source>
        <dbReference type="Pfam" id="PF25917"/>
    </source>
</evidence>
<feature type="domain" description="CusB-like beta-barrel" evidence="4">
    <location>
        <begin position="197"/>
        <end position="267"/>
    </location>
</feature>
<dbReference type="InterPro" id="IPR058792">
    <property type="entry name" value="Beta-barrel_RND_2"/>
</dbReference>
<dbReference type="AlphaFoldDB" id="A0A382FE39"/>
<feature type="non-terminal residue" evidence="5">
    <location>
        <position position="373"/>
    </location>
</feature>
<accession>A0A382FE39</accession>
<evidence type="ECO:0000256" key="2">
    <source>
        <dbReference type="SAM" id="Coils"/>
    </source>
</evidence>
<reference evidence="5" key="1">
    <citation type="submission" date="2018-05" db="EMBL/GenBank/DDBJ databases">
        <authorList>
            <person name="Lanie J.A."/>
            <person name="Ng W.-L."/>
            <person name="Kazmierczak K.M."/>
            <person name="Andrzejewski T.M."/>
            <person name="Davidsen T.M."/>
            <person name="Wayne K.J."/>
            <person name="Tettelin H."/>
            <person name="Glass J.I."/>
            <person name="Rusch D."/>
            <person name="Podicherti R."/>
            <person name="Tsui H.-C.T."/>
            <person name="Winkler M.E."/>
        </authorList>
    </citation>
    <scope>NUCLEOTIDE SEQUENCE</scope>
</reference>
<feature type="domain" description="Multidrug resistance protein MdtA-like barrel-sandwich hybrid" evidence="3">
    <location>
        <begin position="39"/>
        <end position="174"/>
    </location>
</feature>
<dbReference type="Gene3D" id="2.40.50.100">
    <property type="match status" value="1"/>
</dbReference>
<dbReference type="SUPFAM" id="SSF111369">
    <property type="entry name" value="HlyD-like secretion proteins"/>
    <property type="match status" value="1"/>
</dbReference>
<keyword evidence="2" id="KW-0175">Coiled coil</keyword>
<dbReference type="NCBIfam" id="TIGR01730">
    <property type="entry name" value="RND_mfp"/>
    <property type="match status" value="1"/>
</dbReference>